<accession>A0ABV0S9S3</accession>
<comment type="caution">
    <text evidence="2">The sequence shown here is derived from an EMBL/GenBank/DDBJ whole genome shotgun (WGS) entry which is preliminary data.</text>
</comment>
<sequence>MYIQKLPTPDDLWNVTAGDFQKIDQCVAAQVFDSLNNSEWSGNGASPRCDLWQVESSLMSTWRYDCTILKTIQTAKMLLQAWAEGRSRDLSRTWWGLQESEVKEWVIPCLSQTDNYWVQYQYIATVYSKERDIWAQTFYWPERMVHPRPWRMECNTAKTQCTIGLARRPCEELTGWTEHCQSHYDNEYETYAHEKPGKPVGKERISMLVLGMRHWDIQSEILKLLQPLIIMTTNSTNISEPVQVSTLEFYALLCGWFCYCHAGAWTVSQPLRFLVALQGYAKLLFGHFWVRRWEVALSLFASYLLGRVKIDWKRSLMVLLWLGVDTTALVLEILLSGPHATRHAPAKIATAVMEALLAVAIITYLGQLTLSLKGQGKWNWLSKLVGLAVWSLGWGALSVLYWLQLTTDLPIMVWLMTYAAFFHYTSASSDAPSSDTPPLPIRSPWLAAQRRNGEIV</sequence>
<dbReference type="EMBL" id="JAHRIN010072742">
    <property type="protein sequence ID" value="MEQ2216866.1"/>
    <property type="molecule type" value="Genomic_DNA"/>
</dbReference>
<organism evidence="2 3">
    <name type="scientific">Xenoophorus captivus</name>
    <dbReference type="NCBI Taxonomy" id="1517983"/>
    <lineage>
        <taxon>Eukaryota</taxon>
        <taxon>Metazoa</taxon>
        <taxon>Chordata</taxon>
        <taxon>Craniata</taxon>
        <taxon>Vertebrata</taxon>
        <taxon>Euteleostomi</taxon>
        <taxon>Actinopterygii</taxon>
        <taxon>Neopterygii</taxon>
        <taxon>Teleostei</taxon>
        <taxon>Neoteleostei</taxon>
        <taxon>Acanthomorphata</taxon>
        <taxon>Ovalentaria</taxon>
        <taxon>Atherinomorphae</taxon>
        <taxon>Cyprinodontiformes</taxon>
        <taxon>Goodeidae</taxon>
        <taxon>Xenoophorus</taxon>
    </lineage>
</organism>
<protein>
    <submittedName>
        <fullName evidence="2">Uncharacterized protein</fullName>
    </submittedName>
</protein>
<evidence type="ECO:0000256" key="1">
    <source>
        <dbReference type="SAM" id="Phobius"/>
    </source>
</evidence>
<evidence type="ECO:0000313" key="3">
    <source>
        <dbReference type="Proteomes" id="UP001434883"/>
    </source>
</evidence>
<feature type="transmembrane region" description="Helical" evidence="1">
    <location>
        <begin position="318"/>
        <end position="336"/>
    </location>
</feature>
<keyword evidence="1" id="KW-0472">Membrane</keyword>
<reference evidence="2 3" key="1">
    <citation type="submission" date="2021-06" db="EMBL/GenBank/DDBJ databases">
        <authorList>
            <person name="Palmer J.M."/>
        </authorList>
    </citation>
    <scope>NUCLEOTIDE SEQUENCE [LARGE SCALE GENOMIC DNA]</scope>
    <source>
        <strain evidence="2 3">XC_2019</strain>
        <tissue evidence="2">Muscle</tissue>
    </source>
</reference>
<keyword evidence="3" id="KW-1185">Reference proteome</keyword>
<keyword evidence="1" id="KW-1133">Transmembrane helix</keyword>
<gene>
    <name evidence="2" type="ORF">XENOCAPTIV_023982</name>
</gene>
<keyword evidence="1" id="KW-0812">Transmembrane</keyword>
<evidence type="ECO:0000313" key="2">
    <source>
        <dbReference type="EMBL" id="MEQ2216866.1"/>
    </source>
</evidence>
<name>A0ABV0S9S3_9TELE</name>
<proteinExistence type="predicted"/>
<feature type="transmembrane region" description="Helical" evidence="1">
    <location>
        <begin position="348"/>
        <end position="372"/>
    </location>
</feature>
<dbReference type="Proteomes" id="UP001434883">
    <property type="component" value="Unassembled WGS sequence"/>
</dbReference>
<feature type="transmembrane region" description="Helical" evidence="1">
    <location>
        <begin position="384"/>
        <end position="403"/>
    </location>
</feature>
<feature type="transmembrane region" description="Helical" evidence="1">
    <location>
        <begin position="288"/>
        <end position="306"/>
    </location>
</feature>